<proteinExistence type="predicted"/>
<gene>
    <name evidence="6" type="ORF">F4X14_06535</name>
</gene>
<keyword evidence="2" id="KW-0285">Flavoprotein</keyword>
<dbReference type="AlphaFoldDB" id="A0A6B1D426"/>
<dbReference type="PANTHER" id="PTHR43014">
    <property type="entry name" value="MERCURIC REDUCTASE"/>
    <property type="match status" value="1"/>
</dbReference>
<dbReference type="SUPFAM" id="SSF51905">
    <property type="entry name" value="FAD/NAD(P)-binding domain"/>
    <property type="match status" value="1"/>
</dbReference>
<dbReference type="PRINTS" id="PR00368">
    <property type="entry name" value="FADPNR"/>
</dbReference>
<comment type="caution">
    <text evidence="6">The sequence shown here is derived from an EMBL/GenBank/DDBJ whole genome shotgun (WGS) entry which is preliminary data.</text>
</comment>
<evidence type="ECO:0000259" key="5">
    <source>
        <dbReference type="Pfam" id="PF07992"/>
    </source>
</evidence>
<dbReference type="InterPro" id="IPR023753">
    <property type="entry name" value="FAD/NAD-binding_dom"/>
</dbReference>
<dbReference type="GO" id="GO:0050660">
    <property type="term" value="F:flavin adenine dinucleotide binding"/>
    <property type="evidence" value="ECO:0007669"/>
    <property type="project" value="TreeGrafter"/>
</dbReference>
<comment type="cofactor">
    <cofactor evidence="1">
        <name>FAD</name>
        <dbReference type="ChEBI" id="CHEBI:57692"/>
    </cofactor>
</comment>
<protein>
    <submittedName>
        <fullName evidence="6">NAD(P)/FAD-dependent oxidoreductase</fullName>
    </submittedName>
</protein>
<evidence type="ECO:0000256" key="1">
    <source>
        <dbReference type="ARBA" id="ARBA00001974"/>
    </source>
</evidence>
<dbReference type="GO" id="GO:0003955">
    <property type="term" value="F:NAD(P)H dehydrogenase (quinone) activity"/>
    <property type="evidence" value="ECO:0007669"/>
    <property type="project" value="TreeGrafter"/>
</dbReference>
<dbReference type="Pfam" id="PF02852">
    <property type="entry name" value="Pyr_redox_dim"/>
    <property type="match status" value="1"/>
</dbReference>
<keyword evidence="3" id="KW-0274">FAD</keyword>
<dbReference type="Pfam" id="PF07992">
    <property type="entry name" value="Pyr_redox_2"/>
    <property type="match status" value="1"/>
</dbReference>
<feature type="domain" description="Pyridine nucleotide-disulphide oxidoreductase dimerisation" evidence="4">
    <location>
        <begin position="345"/>
        <end position="437"/>
    </location>
</feature>
<dbReference type="EMBL" id="VXMH01000028">
    <property type="protein sequence ID" value="MYC94611.1"/>
    <property type="molecule type" value="Genomic_DNA"/>
</dbReference>
<feature type="domain" description="FAD/NAD(P)-binding" evidence="5">
    <location>
        <begin position="4"/>
        <end position="319"/>
    </location>
</feature>
<evidence type="ECO:0000256" key="3">
    <source>
        <dbReference type="ARBA" id="ARBA00022827"/>
    </source>
</evidence>
<organism evidence="6">
    <name type="scientific">Caldilineaceae bacterium SB0661_bin_32</name>
    <dbReference type="NCBI Taxonomy" id="2605255"/>
    <lineage>
        <taxon>Bacteria</taxon>
        <taxon>Bacillati</taxon>
        <taxon>Chloroflexota</taxon>
        <taxon>Caldilineae</taxon>
        <taxon>Caldilineales</taxon>
        <taxon>Caldilineaceae</taxon>
    </lineage>
</organism>
<evidence type="ECO:0000259" key="4">
    <source>
        <dbReference type="Pfam" id="PF02852"/>
    </source>
</evidence>
<dbReference type="InterPro" id="IPR004099">
    <property type="entry name" value="Pyr_nucl-diS_OxRdtase_dimer"/>
</dbReference>
<dbReference type="PRINTS" id="PR00411">
    <property type="entry name" value="PNDRDTASEI"/>
</dbReference>
<dbReference type="SUPFAM" id="SSF55424">
    <property type="entry name" value="FAD/NAD-linked reductases, dimerisation (C-terminal) domain"/>
    <property type="match status" value="1"/>
</dbReference>
<reference evidence="6" key="1">
    <citation type="submission" date="2019-09" db="EMBL/GenBank/DDBJ databases">
        <title>Characterisation of the sponge microbiome using genome-centric metagenomics.</title>
        <authorList>
            <person name="Engelberts J.P."/>
            <person name="Robbins S.J."/>
            <person name="De Goeij J.M."/>
            <person name="Aranda M."/>
            <person name="Bell S.C."/>
            <person name="Webster N.S."/>
        </authorList>
    </citation>
    <scope>NUCLEOTIDE SEQUENCE</scope>
    <source>
        <strain evidence="6">SB0661_bin_32</strain>
    </source>
</reference>
<dbReference type="PANTHER" id="PTHR43014:SF1">
    <property type="entry name" value="NAD(P)H DEHYDROGENASE (QUINONE)"/>
    <property type="match status" value="1"/>
</dbReference>
<evidence type="ECO:0000313" key="6">
    <source>
        <dbReference type="EMBL" id="MYC94611.1"/>
    </source>
</evidence>
<accession>A0A6B1D426</accession>
<name>A0A6B1D426_9CHLR</name>
<dbReference type="InterPro" id="IPR036188">
    <property type="entry name" value="FAD/NAD-bd_sf"/>
</dbReference>
<sequence length="451" mass="47768">MNKRIVVIGGGPAGVEAASTAAPYAGTVTIVSDRPVGAWHQLLPSRVWLTAVDNLYATLGPFASSTSGFPDISRFTLAEAHAHVDRIARRWSAQQAQMLNDLGVRIVEGKASFQSPSQLLIASNSDDVMTLEADAFIMATGSTPFVPPPLAPDGRRVFSPATAHEMPHLPESMMVIGDGPTGFEFVHIFSALNIDMTWLVLPGGPSCAIAPDTDAFLVDMLLRRGVQIRPGEPVAELQRFEDHVAAVKPDGSRSEAEMAFVTIGNRPNVSRLNLEAAGVQVDARGSVRTDGYGQTNIEGIYAAGDARQVRAGSVSMAHARVAALHATGQETDPYDDPCMVIPFLSNPQVAQVGVLAAAGDSIQSVEVPMQSALKTHISGHKEGFLRLAWNRNRQVVGGLAVGYQAADALAPVSVAIKTKATIDTLASLYGPHPSISELPFMAARAACRQAR</sequence>
<dbReference type="Gene3D" id="3.30.390.30">
    <property type="match status" value="1"/>
</dbReference>
<dbReference type="Gene3D" id="3.50.50.60">
    <property type="entry name" value="FAD/NAD(P)-binding domain"/>
    <property type="match status" value="2"/>
</dbReference>
<evidence type="ECO:0000256" key="2">
    <source>
        <dbReference type="ARBA" id="ARBA00022630"/>
    </source>
</evidence>
<dbReference type="InterPro" id="IPR016156">
    <property type="entry name" value="FAD/NAD-linked_Rdtase_dimer_sf"/>
</dbReference>